<dbReference type="InterPro" id="IPR002048">
    <property type="entry name" value="EF_hand_dom"/>
</dbReference>
<organism evidence="6 7">
    <name type="scientific">Sphingosinicella xenopeptidilytica</name>
    <dbReference type="NCBI Taxonomy" id="364098"/>
    <lineage>
        <taxon>Bacteria</taxon>
        <taxon>Pseudomonadati</taxon>
        <taxon>Pseudomonadota</taxon>
        <taxon>Alphaproteobacteria</taxon>
        <taxon>Sphingomonadales</taxon>
        <taxon>Sphingosinicellaceae</taxon>
        <taxon>Sphingosinicella</taxon>
    </lineage>
</organism>
<evidence type="ECO:0000256" key="3">
    <source>
        <dbReference type="SAM" id="MobiDB-lite"/>
    </source>
</evidence>
<feature type="compositionally biased region" description="Basic and acidic residues" evidence="3">
    <location>
        <begin position="118"/>
        <end position="153"/>
    </location>
</feature>
<feature type="chain" id="PRO_5046204019" evidence="4">
    <location>
        <begin position="29"/>
        <end position="236"/>
    </location>
</feature>
<feature type="region of interest" description="Disordered" evidence="3">
    <location>
        <begin position="118"/>
        <end position="157"/>
    </location>
</feature>
<dbReference type="PANTHER" id="PTHR10827">
    <property type="entry name" value="RETICULOCALBIN"/>
    <property type="match status" value="1"/>
</dbReference>
<comment type="caution">
    <text evidence="6">The sequence shown here is derived from an EMBL/GenBank/DDBJ whole genome shotgun (WGS) entry which is preliminary data.</text>
</comment>
<dbReference type="PROSITE" id="PS50222">
    <property type="entry name" value="EF_HAND_2"/>
    <property type="match status" value="2"/>
</dbReference>
<evidence type="ECO:0000259" key="5">
    <source>
        <dbReference type="PROSITE" id="PS50222"/>
    </source>
</evidence>
<evidence type="ECO:0000313" key="7">
    <source>
        <dbReference type="Proteomes" id="UP001597124"/>
    </source>
</evidence>
<dbReference type="PANTHER" id="PTHR10827:SF98">
    <property type="entry name" value="45 KDA CALCIUM-BINDING PROTEIN"/>
    <property type="match status" value="1"/>
</dbReference>
<protein>
    <submittedName>
        <fullName evidence="6">Calcium-binding protein</fullName>
    </submittedName>
</protein>
<keyword evidence="2" id="KW-0677">Repeat</keyword>
<dbReference type="SUPFAM" id="SSF47473">
    <property type="entry name" value="EF-hand"/>
    <property type="match status" value="1"/>
</dbReference>
<keyword evidence="7" id="KW-1185">Reference proteome</keyword>
<dbReference type="PROSITE" id="PS00018">
    <property type="entry name" value="EF_HAND_1"/>
    <property type="match status" value="2"/>
</dbReference>
<feature type="compositionally biased region" description="Basic and acidic residues" evidence="3">
    <location>
        <begin position="203"/>
        <end position="236"/>
    </location>
</feature>
<dbReference type="Gene3D" id="1.10.238.10">
    <property type="entry name" value="EF-hand"/>
    <property type="match status" value="2"/>
</dbReference>
<feature type="domain" description="EF-hand" evidence="5">
    <location>
        <begin position="50"/>
        <end position="85"/>
    </location>
</feature>
<gene>
    <name evidence="6" type="ORF">ACFQ00_08235</name>
</gene>
<feature type="region of interest" description="Disordered" evidence="3">
    <location>
        <begin position="195"/>
        <end position="236"/>
    </location>
</feature>
<dbReference type="InterPro" id="IPR011992">
    <property type="entry name" value="EF-hand-dom_pair"/>
</dbReference>
<keyword evidence="4" id="KW-0732">Signal</keyword>
<accession>A0ABW3C1Q7</accession>
<feature type="signal peptide" evidence="4">
    <location>
        <begin position="1"/>
        <end position="28"/>
    </location>
</feature>
<dbReference type="Pfam" id="PF13202">
    <property type="entry name" value="EF-hand_5"/>
    <property type="match status" value="4"/>
</dbReference>
<dbReference type="RefSeq" id="WP_381488868.1">
    <property type="nucleotide sequence ID" value="NZ_JBHTIK010000005.1"/>
</dbReference>
<name>A0ABW3C1Q7_SPHXN</name>
<keyword evidence="1" id="KW-0479">Metal-binding</keyword>
<sequence>MLKRSTEVNKFLMIGASAAALMALPAIAQTAAPQTPEKAARWSAPGTRADLEKKIAERFAAADTNKDGAVTEAEIKAQGEARRAEGERKMAEARTRMFTAMDADKNGQISRGEWDSHHAGMKAKWAERRETAQADGKDRREMRMKFKDGDKDGRKGHRMMHRGGHGGMGWGSFGEKGFESADANKDGRITLAEAKAKPLARFDAADTNKDGTLSPEERRAAHEARRAERRAERGDS</sequence>
<evidence type="ECO:0000256" key="1">
    <source>
        <dbReference type="ARBA" id="ARBA00022723"/>
    </source>
</evidence>
<feature type="domain" description="EF-hand" evidence="5">
    <location>
        <begin position="89"/>
        <end position="124"/>
    </location>
</feature>
<reference evidence="7" key="1">
    <citation type="journal article" date="2019" name="Int. J. Syst. Evol. Microbiol.">
        <title>The Global Catalogue of Microorganisms (GCM) 10K type strain sequencing project: providing services to taxonomists for standard genome sequencing and annotation.</title>
        <authorList>
            <consortium name="The Broad Institute Genomics Platform"/>
            <consortium name="The Broad Institute Genome Sequencing Center for Infectious Disease"/>
            <person name="Wu L."/>
            <person name="Ma J."/>
        </authorList>
    </citation>
    <scope>NUCLEOTIDE SEQUENCE [LARGE SCALE GENOMIC DNA]</scope>
    <source>
        <strain evidence="7">CCUG 52537</strain>
    </source>
</reference>
<dbReference type="Proteomes" id="UP001597124">
    <property type="component" value="Unassembled WGS sequence"/>
</dbReference>
<dbReference type="EMBL" id="JBHTIK010000005">
    <property type="protein sequence ID" value="MFD0848309.1"/>
    <property type="molecule type" value="Genomic_DNA"/>
</dbReference>
<evidence type="ECO:0000313" key="6">
    <source>
        <dbReference type="EMBL" id="MFD0848309.1"/>
    </source>
</evidence>
<evidence type="ECO:0000256" key="4">
    <source>
        <dbReference type="SAM" id="SignalP"/>
    </source>
</evidence>
<evidence type="ECO:0000256" key="2">
    <source>
        <dbReference type="ARBA" id="ARBA00022737"/>
    </source>
</evidence>
<proteinExistence type="predicted"/>
<dbReference type="InterPro" id="IPR018247">
    <property type="entry name" value="EF_Hand_1_Ca_BS"/>
</dbReference>